<protein>
    <submittedName>
        <fullName evidence="3">Uncharacterized protein</fullName>
    </submittedName>
</protein>
<feature type="chain" id="PRO_5012914420" evidence="2">
    <location>
        <begin position="23"/>
        <end position="48"/>
    </location>
</feature>
<keyword evidence="3" id="KW-0496">Mitochondrion</keyword>
<keyword evidence="2" id="KW-0732">Signal</keyword>
<sequence length="48" mass="5285">MLFPCFPLSLTWLVLLIYQELGRPNPEGCSPDSTPSVYAGKGAFRKSP</sequence>
<geneLocation type="mitochondrion" evidence="3"/>
<proteinExistence type="predicted"/>
<gene>
    <name evidence="3" type="ORF">AEK19_MT0665</name>
</gene>
<dbReference type="EMBL" id="KY774314">
    <property type="protein sequence ID" value="ART30916.1"/>
    <property type="molecule type" value="Genomic_DNA"/>
</dbReference>
<dbReference type="AlphaFoldDB" id="A0A1Y0B0E5"/>
<organism evidence="3">
    <name type="scientific">Utricularia reniformis</name>
    <dbReference type="NCBI Taxonomy" id="192314"/>
    <lineage>
        <taxon>Eukaryota</taxon>
        <taxon>Viridiplantae</taxon>
        <taxon>Streptophyta</taxon>
        <taxon>Embryophyta</taxon>
        <taxon>Tracheophyta</taxon>
        <taxon>Spermatophyta</taxon>
        <taxon>Magnoliopsida</taxon>
        <taxon>eudicotyledons</taxon>
        <taxon>Gunneridae</taxon>
        <taxon>Pentapetalae</taxon>
        <taxon>asterids</taxon>
        <taxon>lamiids</taxon>
        <taxon>Lamiales</taxon>
        <taxon>Lentibulariaceae</taxon>
        <taxon>Utricularia</taxon>
    </lineage>
</organism>
<evidence type="ECO:0000313" key="3">
    <source>
        <dbReference type="EMBL" id="ART30916.1"/>
    </source>
</evidence>
<reference evidence="3" key="1">
    <citation type="submission" date="2017-03" db="EMBL/GenBank/DDBJ databases">
        <title>The mitochondrial genome of the carnivorous plant Utricularia reniformis (Lentibulariaceae): structure, comparative analysis and evolutionary landmarks.</title>
        <authorList>
            <person name="Silva S.R."/>
            <person name="Alvarenga D.O."/>
            <person name="Michael T.P."/>
            <person name="Miranda V.F.O."/>
            <person name="Varani A.M."/>
        </authorList>
    </citation>
    <scope>NUCLEOTIDE SEQUENCE</scope>
</reference>
<evidence type="ECO:0000256" key="2">
    <source>
        <dbReference type="SAM" id="SignalP"/>
    </source>
</evidence>
<evidence type="ECO:0000256" key="1">
    <source>
        <dbReference type="SAM" id="MobiDB-lite"/>
    </source>
</evidence>
<feature type="region of interest" description="Disordered" evidence="1">
    <location>
        <begin position="24"/>
        <end position="48"/>
    </location>
</feature>
<name>A0A1Y0B0E5_9LAMI</name>
<feature type="signal peptide" evidence="2">
    <location>
        <begin position="1"/>
        <end position="22"/>
    </location>
</feature>
<accession>A0A1Y0B0E5</accession>